<keyword evidence="12" id="KW-1185">Reference proteome</keyword>
<evidence type="ECO:0000256" key="2">
    <source>
        <dbReference type="ARBA" id="ARBA00010323"/>
    </source>
</evidence>
<comment type="similarity">
    <text evidence="2 9">Belongs to the membrane-bound acyltransferase family.</text>
</comment>
<keyword evidence="3 9" id="KW-1003">Cell membrane</keyword>
<name>A0A7W8IEC0_9BACT</name>
<comment type="caution">
    <text evidence="11">The sequence shown here is derived from an EMBL/GenBank/DDBJ whole genome shotgun (WGS) entry which is preliminary data.</text>
</comment>
<evidence type="ECO:0000313" key="11">
    <source>
        <dbReference type="EMBL" id="MBB5315609.1"/>
    </source>
</evidence>
<evidence type="ECO:0000313" key="12">
    <source>
        <dbReference type="Proteomes" id="UP000568106"/>
    </source>
</evidence>
<keyword evidence="4 9" id="KW-0808">Transferase</keyword>
<dbReference type="GO" id="GO:0005886">
    <property type="term" value="C:plasma membrane"/>
    <property type="evidence" value="ECO:0007669"/>
    <property type="project" value="UniProtKB-SubCell"/>
</dbReference>
<evidence type="ECO:0000256" key="8">
    <source>
        <dbReference type="ARBA" id="ARBA00023315"/>
    </source>
</evidence>
<keyword evidence="5 10" id="KW-0812">Transmembrane</keyword>
<dbReference type="PIRSF" id="PIRSF016636">
    <property type="entry name" value="AlgI_DltB"/>
    <property type="match status" value="1"/>
</dbReference>
<evidence type="ECO:0000256" key="9">
    <source>
        <dbReference type="PIRNR" id="PIRNR016636"/>
    </source>
</evidence>
<dbReference type="GO" id="GO:0016746">
    <property type="term" value="F:acyltransferase activity"/>
    <property type="evidence" value="ECO:0007669"/>
    <property type="project" value="UniProtKB-KW"/>
</dbReference>
<feature type="transmembrane region" description="Helical" evidence="10">
    <location>
        <begin position="409"/>
        <end position="427"/>
    </location>
</feature>
<feature type="transmembrane region" description="Helical" evidence="10">
    <location>
        <begin position="76"/>
        <end position="95"/>
    </location>
</feature>
<keyword evidence="6 10" id="KW-1133">Transmembrane helix</keyword>
<dbReference type="InterPro" id="IPR024194">
    <property type="entry name" value="Ac/AlaTfrase_AlgI/DltB"/>
</dbReference>
<dbReference type="InterPro" id="IPR004299">
    <property type="entry name" value="MBOAT_fam"/>
</dbReference>
<organism evidence="11 12">
    <name type="scientific">Tunturiibacter empetritectus</name>
    <dbReference type="NCBI Taxonomy" id="3069691"/>
    <lineage>
        <taxon>Bacteria</taxon>
        <taxon>Pseudomonadati</taxon>
        <taxon>Acidobacteriota</taxon>
        <taxon>Terriglobia</taxon>
        <taxon>Terriglobales</taxon>
        <taxon>Acidobacteriaceae</taxon>
        <taxon>Tunturiibacter</taxon>
    </lineage>
</organism>
<gene>
    <name evidence="11" type="ORF">HDF09_000259</name>
</gene>
<feature type="transmembrane region" description="Helical" evidence="10">
    <location>
        <begin position="306"/>
        <end position="324"/>
    </location>
</feature>
<evidence type="ECO:0000256" key="5">
    <source>
        <dbReference type="ARBA" id="ARBA00022692"/>
    </source>
</evidence>
<comment type="subcellular location">
    <subcellularLocation>
        <location evidence="1">Cell membrane</location>
        <topology evidence="1">Multi-pass membrane protein</topology>
    </subcellularLocation>
</comment>
<evidence type="ECO:0000256" key="10">
    <source>
        <dbReference type="SAM" id="Phobius"/>
    </source>
</evidence>
<evidence type="ECO:0000256" key="1">
    <source>
        <dbReference type="ARBA" id="ARBA00004651"/>
    </source>
</evidence>
<sequence>MTIASFTFLGFALAVVLIYNCFSSATWRMWVLLLADLAFLSTFSHSVSAFVPLTVFLACGFFAVQAMQRAHKEASYLWIIGGTILAFIWLKKYTFLPHDTFLQFAYTTLGLSYIFFRVMHMIIDSHQGSLNQKVGPLAYLNYTLNFTTLVSGPIQSYPAFIEQHLAPVRPPLTIIDMGNGLERIVVGFFKVNVVALVLSMIQNQAINALSSSQPLATRALTGAIIAATYPVYLYYNFSGYTDIVIGIARFMRIKLPENFNRPFSTDNFLEFWNHWHMTLSGWLKEYVYNPLLKSLMRRYPSPRAELSLGVIAFFVTFFLIGIWHGRTSEFLFYGVLLGIGVSVNKLYQVKMAKSLGKKQYKALANNWMYQALCRGLNFTFFAFYLLWFWSTWKDLGKMANTLGPSAQLLGWSLIFIVSTIVLALWQVVRASVFRVQWEDQPFILSRYVRTVLDTSLVFVLLVVMELLNTPAPDIVYKAF</sequence>
<feature type="transmembrane region" description="Helical" evidence="10">
    <location>
        <begin position="330"/>
        <end position="347"/>
    </location>
</feature>
<feature type="transmembrane region" description="Helical" evidence="10">
    <location>
        <begin position="101"/>
        <end position="123"/>
    </location>
</feature>
<dbReference type="InterPro" id="IPR051085">
    <property type="entry name" value="MB_O-acyltransferase"/>
</dbReference>
<keyword evidence="8 9" id="KW-0012">Acyltransferase</keyword>
<evidence type="ECO:0000256" key="4">
    <source>
        <dbReference type="ARBA" id="ARBA00022679"/>
    </source>
</evidence>
<dbReference type="PANTHER" id="PTHR13285:SF23">
    <property type="entry name" value="TEICHOIC ACID D-ALANYLTRANSFERASE"/>
    <property type="match status" value="1"/>
</dbReference>
<dbReference type="EMBL" id="JACHDY010000001">
    <property type="protein sequence ID" value="MBB5315609.1"/>
    <property type="molecule type" value="Genomic_DNA"/>
</dbReference>
<keyword evidence="7 9" id="KW-0472">Membrane</keyword>
<accession>A0A7W8IEC0</accession>
<dbReference type="Pfam" id="PF03062">
    <property type="entry name" value="MBOAT"/>
    <property type="match status" value="1"/>
</dbReference>
<evidence type="ECO:0000256" key="7">
    <source>
        <dbReference type="ARBA" id="ARBA00023136"/>
    </source>
</evidence>
<dbReference type="AlphaFoldDB" id="A0A7W8IEC0"/>
<feature type="transmembrane region" description="Helical" evidence="10">
    <location>
        <begin position="447"/>
        <end position="467"/>
    </location>
</feature>
<protein>
    <submittedName>
        <fullName evidence="11">D-alanyl-lipoteichoic acid acyltransferase DltB (MBOAT superfamily)</fullName>
    </submittedName>
</protein>
<reference evidence="11" key="1">
    <citation type="submission" date="2020-08" db="EMBL/GenBank/DDBJ databases">
        <title>Genomic Encyclopedia of Type Strains, Phase IV (KMG-V): Genome sequencing to study the core and pangenomes of soil and plant-associated prokaryotes.</title>
        <authorList>
            <person name="Whitman W."/>
        </authorList>
    </citation>
    <scope>NUCLEOTIDE SEQUENCE [LARGE SCALE GENOMIC DNA]</scope>
    <source>
        <strain evidence="11">M8UP27</strain>
    </source>
</reference>
<proteinExistence type="inferred from homology"/>
<dbReference type="Proteomes" id="UP000568106">
    <property type="component" value="Unassembled WGS sequence"/>
</dbReference>
<evidence type="ECO:0000256" key="6">
    <source>
        <dbReference type="ARBA" id="ARBA00022989"/>
    </source>
</evidence>
<dbReference type="PANTHER" id="PTHR13285">
    <property type="entry name" value="ACYLTRANSFERASE"/>
    <property type="match status" value="1"/>
</dbReference>
<evidence type="ECO:0000256" key="3">
    <source>
        <dbReference type="ARBA" id="ARBA00022475"/>
    </source>
</evidence>
<feature type="transmembrane region" description="Helical" evidence="10">
    <location>
        <begin position="367"/>
        <end position="389"/>
    </location>
</feature>
<feature type="transmembrane region" description="Helical" evidence="10">
    <location>
        <begin position="47"/>
        <end position="64"/>
    </location>
</feature>